<dbReference type="InterPro" id="IPR043502">
    <property type="entry name" value="DNA/RNA_pol_sf"/>
</dbReference>
<reference evidence="2" key="1">
    <citation type="submission" date="2018-05" db="EMBL/GenBank/DDBJ databases">
        <title>Draft genome of Mucuna pruriens seed.</title>
        <authorList>
            <person name="Nnadi N.E."/>
            <person name="Vos R."/>
            <person name="Hasami M.H."/>
            <person name="Devisetty U.K."/>
            <person name="Aguiy J.C."/>
        </authorList>
    </citation>
    <scope>NUCLEOTIDE SEQUENCE [LARGE SCALE GENOMIC DNA]</scope>
    <source>
        <strain evidence="2">JCA_2017</strain>
    </source>
</reference>
<gene>
    <name evidence="2" type="primary">pol</name>
    <name evidence="2" type="ORF">CR513_18018</name>
</gene>
<proteinExistence type="predicted"/>
<keyword evidence="3" id="KW-1185">Reference proteome</keyword>
<dbReference type="InterPro" id="IPR041577">
    <property type="entry name" value="RT_RNaseH_2"/>
</dbReference>
<dbReference type="Gene3D" id="3.10.10.10">
    <property type="entry name" value="HIV Type 1 Reverse Transcriptase, subunit A, domain 1"/>
    <property type="match status" value="1"/>
</dbReference>
<dbReference type="EMBL" id="QJKJ01003326">
    <property type="protein sequence ID" value="RDX98990.1"/>
    <property type="molecule type" value="Genomic_DNA"/>
</dbReference>
<dbReference type="InterPro" id="IPR002156">
    <property type="entry name" value="RNaseH_domain"/>
</dbReference>
<dbReference type="InterPro" id="IPR043128">
    <property type="entry name" value="Rev_trsase/Diguanyl_cyclase"/>
</dbReference>
<dbReference type="PANTHER" id="PTHR48475:SF2">
    <property type="entry name" value="RIBONUCLEASE H"/>
    <property type="match status" value="1"/>
</dbReference>
<dbReference type="InterPro" id="IPR000477">
    <property type="entry name" value="RT_dom"/>
</dbReference>
<protein>
    <submittedName>
        <fullName evidence="2">Retrovirus-related Pol polyprotein</fullName>
    </submittedName>
</protein>
<sequence length="708" mass="79889">MRVPPNFREIMVEPFDGSQDPHAHLQAFQAQMYISGGDDRLSCKLFPGTLRGVAMQWMATLPPRTIQTFNDLANAFTSQFAANKKKIELVAQEDEINVLDIDLDPRYFSEERGPHPIGDLREVQIGVSADQKTHIGTTLGEKEEELLFRPYEKMLTFLHGRQGICQDSIHEKRKAIKDEVEKLLAASSVREVQYPTWLANVVMVKKANGRWMMCTDYTDLNKACPKDPYPLPSIDRLVDRVFGQALLSFMDAYSGYNQIWMHPNDEEKTAFITEAGAFCYKVMPFGLKNAGATYQRLMDKVFKEIIGKDMEVYVDDMVVKSSKTETHFHTLERVFSILRKNQLRLNPEKCSFGVKAGNFLGFMLTERGIEANLDKCQAIIKMRSPQNLKEVQQLMGKVAALSRFIPRSAETALPIFGALKKGRFTWTSECEEVFERLKATLSAPPILTRPTPGTPLHLYLSASERAISSEREGEQRPVYFVSKVLQDPETRYSRMDKVALALVTTSRRLRPYFQNFEIIVKIDLPIRQVLGKPDLVGRMVAWSIQLSEFDITFESRGHVRAQALVDFLVEMTPAADKDEEGEWFLSVDGSSNHTGSGAVVILEGPAGAFIEQSLHFDFKASNNQAEYEALLAGIKLAKEVGVEKLTVKSDSKLVTGQVNGNYQAKDPQLAKYRERAASMASLFDKFTLLHVPREQNERADLLAKLAST</sequence>
<name>A0A371H857_MUCPR</name>
<dbReference type="Pfam" id="PF00078">
    <property type="entry name" value="RVT_1"/>
    <property type="match status" value="1"/>
</dbReference>
<dbReference type="SUPFAM" id="SSF56672">
    <property type="entry name" value="DNA/RNA polymerases"/>
    <property type="match status" value="1"/>
</dbReference>
<dbReference type="Proteomes" id="UP000257109">
    <property type="component" value="Unassembled WGS sequence"/>
</dbReference>
<evidence type="ECO:0000313" key="2">
    <source>
        <dbReference type="EMBL" id="RDX98990.1"/>
    </source>
</evidence>
<dbReference type="InterPro" id="IPR012337">
    <property type="entry name" value="RNaseH-like_sf"/>
</dbReference>
<accession>A0A371H857</accession>
<dbReference type="GO" id="GO:0004523">
    <property type="term" value="F:RNA-DNA hybrid ribonuclease activity"/>
    <property type="evidence" value="ECO:0007669"/>
    <property type="project" value="InterPro"/>
</dbReference>
<dbReference type="Gene3D" id="3.30.420.10">
    <property type="entry name" value="Ribonuclease H-like superfamily/Ribonuclease H"/>
    <property type="match status" value="1"/>
</dbReference>
<evidence type="ECO:0000259" key="1">
    <source>
        <dbReference type="PROSITE" id="PS50879"/>
    </source>
</evidence>
<dbReference type="PANTHER" id="PTHR48475">
    <property type="entry name" value="RIBONUCLEASE H"/>
    <property type="match status" value="1"/>
</dbReference>
<feature type="domain" description="RNase H type-1" evidence="1">
    <location>
        <begin position="579"/>
        <end position="708"/>
    </location>
</feature>
<dbReference type="Pfam" id="PF13456">
    <property type="entry name" value="RVT_3"/>
    <property type="match status" value="1"/>
</dbReference>
<dbReference type="AlphaFoldDB" id="A0A371H857"/>
<dbReference type="GO" id="GO:0003676">
    <property type="term" value="F:nucleic acid binding"/>
    <property type="evidence" value="ECO:0007669"/>
    <property type="project" value="InterPro"/>
</dbReference>
<dbReference type="SUPFAM" id="SSF53098">
    <property type="entry name" value="Ribonuclease H-like"/>
    <property type="match status" value="1"/>
</dbReference>
<dbReference type="CDD" id="cd09279">
    <property type="entry name" value="RNase_HI_like"/>
    <property type="match status" value="1"/>
</dbReference>
<dbReference type="OrthoDB" id="6130485at2759"/>
<evidence type="ECO:0000313" key="3">
    <source>
        <dbReference type="Proteomes" id="UP000257109"/>
    </source>
</evidence>
<feature type="non-terminal residue" evidence="2">
    <location>
        <position position="1"/>
    </location>
</feature>
<dbReference type="PROSITE" id="PS50879">
    <property type="entry name" value="RNASE_H_1"/>
    <property type="match status" value="1"/>
</dbReference>
<dbReference type="Pfam" id="PF17919">
    <property type="entry name" value="RT_RNaseH_2"/>
    <property type="match status" value="1"/>
</dbReference>
<comment type="caution">
    <text evidence="2">The sequence shown here is derived from an EMBL/GenBank/DDBJ whole genome shotgun (WGS) entry which is preliminary data.</text>
</comment>
<dbReference type="CDD" id="cd01647">
    <property type="entry name" value="RT_LTR"/>
    <property type="match status" value="1"/>
</dbReference>
<dbReference type="Gene3D" id="3.30.70.270">
    <property type="match status" value="2"/>
</dbReference>
<dbReference type="InterPro" id="IPR036397">
    <property type="entry name" value="RNaseH_sf"/>
</dbReference>
<organism evidence="2 3">
    <name type="scientific">Mucuna pruriens</name>
    <name type="common">Velvet bean</name>
    <name type="synonym">Dolichos pruriens</name>
    <dbReference type="NCBI Taxonomy" id="157652"/>
    <lineage>
        <taxon>Eukaryota</taxon>
        <taxon>Viridiplantae</taxon>
        <taxon>Streptophyta</taxon>
        <taxon>Embryophyta</taxon>
        <taxon>Tracheophyta</taxon>
        <taxon>Spermatophyta</taxon>
        <taxon>Magnoliopsida</taxon>
        <taxon>eudicotyledons</taxon>
        <taxon>Gunneridae</taxon>
        <taxon>Pentapetalae</taxon>
        <taxon>rosids</taxon>
        <taxon>fabids</taxon>
        <taxon>Fabales</taxon>
        <taxon>Fabaceae</taxon>
        <taxon>Papilionoideae</taxon>
        <taxon>50 kb inversion clade</taxon>
        <taxon>NPAAA clade</taxon>
        <taxon>indigoferoid/millettioid clade</taxon>
        <taxon>Phaseoleae</taxon>
        <taxon>Mucuna</taxon>
    </lineage>
</organism>